<dbReference type="EC" id="2.7.4.16" evidence="2"/>
<dbReference type="GO" id="GO:0009229">
    <property type="term" value="P:thiamine diphosphate biosynthetic process"/>
    <property type="evidence" value="ECO:0007669"/>
    <property type="project" value="UniProtKB-UniRule"/>
</dbReference>
<feature type="binding site" evidence="2">
    <location>
        <position position="229"/>
    </location>
    <ligand>
        <name>ATP</name>
        <dbReference type="ChEBI" id="CHEBI:30616"/>
    </ligand>
</feature>
<dbReference type="NCBIfam" id="TIGR01379">
    <property type="entry name" value="thiL"/>
    <property type="match status" value="1"/>
</dbReference>
<dbReference type="HAMAP" id="MF_02128">
    <property type="entry name" value="TMP_kinase"/>
    <property type="match status" value="1"/>
</dbReference>
<dbReference type="KEGG" id="osg:BST96_09935"/>
<comment type="miscellaneous">
    <text evidence="2">Reaction mechanism of ThiL seems to utilize a direct, inline transfer of the gamma-phosphate of ATP to TMP rather than a phosphorylated enzyme intermediate.</text>
</comment>
<feature type="domain" description="PurM-like N-terminal" evidence="3">
    <location>
        <begin position="44"/>
        <end position="153"/>
    </location>
</feature>
<keyword evidence="1 2" id="KW-0784">Thiamine biosynthesis</keyword>
<feature type="binding site" evidence="2">
    <location>
        <position position="61"/>
    </location>
    <ligand>
        <name>Mg(2+)</name>
        <dbReference type="ChEBI" id="CHEBI:18420"/>
        <label>4</label>
    </ligand>
</feature>
<keyword evidence="2" id="KW-0460">Magnesium</keyword>
<feature type="binding site" evidence="2">
    <location>
        <begin position="137"/>
        <end position="138"/>
    </location>
    <ligand>
        <name>ATP</name>
        <dbReference type="ChEBI" id="CHEBI:30616"/>
    </ligand>
</feature>
<keyword evidence="2 5" id="KW-0418">Kinase</keyword>
<feature type="binding site" evidence="2">
    <location>
        <position position="162"/>
    </location>
    <ligand>
        <name>ATP</name>
        <dbReference type="ChEBI" id="CHEBI:30616"/>
    </ligand>
</feature>
<feature type="binding site" evidence="2">
    <location>
        <position position="334"/>
    </location>
    <ligand>
        <name>substrate</name>
    </ligand>
</feature>
<dbReference type="PANTHER" id="PTHR30270">
    <property type="entry name" value="THIAMINE-MONOPHOSPHATE KINASE"/>
    <property type="match status" value="1"/>
</dbReference>
<feature type="domain" description="PurM-like C-terminal" evidence="4">
    <location>
        <begin position="166"/>
        <end position="319"/>
    </location>
</feature>
<dbReference type="UniPathway" id="UPA00060">
    <property type="reaction ID" value="UER00142"/>
</dbReference>
<feature type="binding site" evidence="2">
    <location>
        <position position="230"/>
    </location>
    <ligand>
        <name>Mg(2+)</name>
        <dbReference type="ChEBI" id="CHEBI:18420"/>
        <label>5</label>
    </ligand>
</feature>
<evidence type="ECO:0000256" key="1">
    <source>
        <dbReference type="ARBA" id="ARBA00022977"/>
    </source>
</evidence>
<dbReference type="Gene3D" id="3.30.1330.10">
    <property type="entry name" value="PurM-like, N-terminal domain"/>
    <property type="match status" value="1"/>
</dbReference>
<dbReference type="RefSeq" id="WP_085758557.1">
    <property type="nucleotide sequence ID" value="NZ_CP019343.1"/>
</dbReference>
<dbReference type="CDD" id="cd02194">
    <property type="entry name" value="ThiL"/>
    <property type="match status" value="1"/>
</dbReference>
<dbReference type="InterPro" id="IPR006283">
    <property type="entry name" value="ThiL-like"/>
</dbReference>
<feature type="binding site" evidence="2">
    <location>
        <position position="91"/>
    </location>
    <ligand>
        <name>Mg(2+)</name>
        <dbReference type="ChEBI" id="CHEBI:18420"/>
        <label>3</label>
    </ligand>
</feature>
<feature type="binding site" evidence="2">
    <location>
        <position position="63"/>
    </location>
    <ligand>
        <name>Mg(2+)</name>
        <dbReference type="ChEBI" id="CHEBI:18420"/>
        <label>1</label>
    </ligand>
</feature>
<sequence length="341" mass="35096">MSDSGQLSEFDIIARYFADIDGGTTVGTTVDTTAGQSAVTLGVGDDCALLSLPPGQQLALSIDTLVSGRHFPENANPYQLAERALAVSISDLAAMGATPLAFTLALTLPAVDTQWLDGFSRGLRAAAQAYKLPLMGGDTTQGPLSLTVQVHGSVSAQTALKRSAAKPGDAIFVSGTIGDAAVALAMIQGRLTVDQAQQNFLNQRFYQPSARLDIGQGLLGLANAAIDISDGLLADLAHIAKASQLAAVVNVDQLPLSSVIKAVVEKPQALAYALSGGDDYELCFTAPPENRALIKTLGQQLGVPITEVGTMLAGSGVSCIDASGGDVSVDASGYQHFNHSE</sequence>
<keyword evidence="2" id="KW-0547">Nucleotide-binding</keyword>
<dbReference type="GO" id="GO:0009030">
    <property type="term" value="F:thiamine-phosphate kinase activity"/>
    <property type="evidence" value="ECO:0007669"/>
    <property type="project" value="UniProtKB-UniRule"/>
</dbReference>
<name>A0A1X9NDD7_9GAMM</name>
<comment type="similarity">
    <text evidence="2">Belongs to the thiamine-monophosphate kinase family.</text>
</comment>
<keyword evidence="2" id="KW-0067">ATP-binding</keyword>
<organism evidence="5 6">
    <name type="scientific">Oceanicoccus sagamiensis</name>
    <dbReference type="NCBI Taxonomy" id="716816"/>
    <lineage>
        <taxon>Bacteria</taxon>
        <taxon>Pseudomonadati</taxon>
        <taxon>Pseudomonadota</taxon>
        <taxon>Gammaproteobacteria</taxon>
        <taxon>Cellvibrionales</taxon>
        <taxon>Spongiibacteraceae</taxon>
        <taxon>Oceanicoccus</taxon>
    </lineage>
</organism>
<evidence type="ECO:0000259" key="3">
    <source>
        <dbReference type="Pfam" id="PF00586"/>
    </source>
</evidence>
<comment type="function">
    <text evidence="2">Catalyzes the ATP-dependent phosphorylation of thiamine-monophosphate (TMP) to form thiamine-pyrophosphate (TPP), the active form of vitamin B1.</text>
</comment>
<feature type="binding site" evidence="2">
    <location>
        <position position="91"/>
    </location>
    <ligand>
        <name>Mg(2+)</name>
        <dbReference type="ChEBI" id="CHEBI:18420"/>
        <label>2</label>
    </ligand>
</feature>
<keyword evidence="6" id="KW-1185">Reference proteome</keyword>
<proteinExistence type="inferred from homology"/>
<dbReference type="GO" id="GO:0009228">
    <property type="term" value="P:thiamine biosynthetic process"/>
    <property type="evidence" value="ECO:0007669"/>
    <property type="project" value="UniProtKB-KW"/>
</dbReference>
<accession>A0A1X9NDD7</accession>
<dbReference type="InterPro" id="IPR036676">
    <property type="entry name" value="PurM-like_C_sf"/>
</dbReference>
<feature type="binding site" evidence="2">
    <location>
        <position position="46"/>
    </location>
    <ligand>
        <name>Mg(2+)</name>
        <dbReference type="ChEBI" id="CHEBI:18420"/>
        <label>4</label>
    </ligand>
</feature>
<feature type="binding site" evidence="2">
    <location>
        <position position="227"/>
    </location>
    <ligand>
        <name>Mg(2+)</name>
        <dbReference type="ChEBI" id="CHEBI:18420"/>
        <label>3</label>
    </ligand>
</feature>
<dbReference type="Proteomes" id="UP000193450">
    <property type="component" value="Chromosome"/>
</dbReference>
<dbReference type="AlphaFoldDB" id="A0A1X9NDD7"/>
<feature type="binding site" evidence="2">
    <location>
        <position position="70"/>
    </location>
    <ligand>
        <name>substrate</name>
    </ligand>
</feature>
<dbReference type="InterPro" id="IPR010918">
    <property type="entry name" value="PurM-like_C_dom"/>
</dbReference>
<keyword evidence="2" id="KW-0808">Transferase</keyword>
<dbReference type="GO" id="GO:0000287">
    <property type="term" value="F:magnesium ion binding"/>
    <property type="evidence" value="ECO:0007669"/>
    <property type="project" value="UniProtKB-UniRule"/>
</dbReference>
<comment type="catalytic activity">
    <reaction evidence="2">
        <text>thiamine phosphate + ATP = thiamine diphosphate + ADP</text>
        <dbReference type="Rhea" id="RHEA:15913"/>
        <dbReference type="ChEBI" id="CHEBI:30616"/>
        <dbReference type="ChEBI" id="CHEBI:37575"/>
        <dbReference type="ChEBI" id="CHEBI:58937"/>
        <dbReference type="ChEBI" id="CHEBI:456216"/>
        <dbReference type="EC" id="2.7.4.16"/>
    </reaction>
</comment>
<feature type="binding site" evidence="2">
    <location>
        <position position="138"/>
    </location>
    <ligand>
        <name>Mg(2+)</name>
        <dbReference type="ChEBI" id="CHEBI:18420"/>
        <label>1</label>
    </ligand>
</feature>
<dbReference type="Gene3D" id="3.90.650.10">
    <property type="entry name" value="PurM-like C-terminal domain"/>
    <property type="match status" value="1"/>
</dbReference>
<evidence type="ECO:0000259" key="4">
    <source>
        <dbReference type="Pfam" id="PF02769"/>
    </source>
</evidence>
<protein>
    <recommendedName>
        <fullName evidence="2">Thiamine-monophosphate kinase</fullName>
        <shortName evidence="2">TMP kinase</shortName>
        <shortName evidence="2">Thiamine-phosphate kinase</shortName>
        <ecNumber evidence="2">2.7.4.16</ecNumber>
    </recommendedName>
</protein>
<gene>
    <name evidence="2" type="primary">thiL</name>
    <name evidence="5" type="ORF">BST96_09935</name>
</gene>
<dbReference type="SUPFAM" id="SSF56042">
    <property type="entry name" value="PurM C-terminal domain-like"/>
    <property type="match status" value="1"/>
</dbReference>
<dbReference type="InterPro" id="IPR016188">
    <property type="entry name" value="PurM-like_N"/>
</dbReference>
<comment type="caution">
    <text evidence="2">Lacks conserved residue(s) required for the propagation of feature annotation.</text>
</comment>
<feature type="binding site" evidence="2">
    <location>
        <position position="278"/>
    </location>
    <ligand>
        <name>substrate</name>
    </ligand>
</feature>
<dbReference type="EMBL" id="CP019343">
    <property type="protein sequence ID" value="ARN74412.1"/>
    <property type="molecule type" value="Genomic_DNA"/>
</dbReference>
<evidence type="ECO:0000256" key="2">
    <source>
        <dbReference type="HAMAP-Rule" id="MF_02128"/>
    </source>
</evidence>
<evidence type="ECO:0000313" key="6">
    <source>
        <dbReference type="Proteomes" id="UP000193450"/>
    </source>
</evidence>
<dbReference type="GO" id="GO:0005524">
    <property type="term" value="F:ATP binding"/>
    <property type="evidence" value="ECO:0007669"/>
    <property type="project" value="UniProtKB-UniRule"/>
</dbReference>
<feature type="binding site" evidence="2">
    <location>
        <position position="63"/>
    </location>
    <ligand>
        <name>Mg(2+)</name>
        <dbReference type="ChEBI" id="CHEBI:18420"/>
        <label>2</label>
    </ligand>
</feature>
<dbReference type="InterPro" id="IPR036921">
    <property type="entry name" value="PurM-like_N_sf"/>
</dbReference>
<dbReference type="STRING" id="716816.BST96_09935"/>
<dbReference type="Pfam" id="PF00586">
    <property type="entry name" value="AIRS"/>
    <property type="match status" value="1"/>
</dbReference>
<dbReference type="Pfam" id="PF02769">
    <property type="entry name" value="AIRS_C"/>
    <property type="match status" value="1"/>
</dbReference>
<comment type="pathway">
    <text evidence="2">Cofactor biosynthesis; thiamine diphosphate biosynthesis; thiamine diphosphate from thiamine phosphate: step 1/1.</text>
</comment>
<evidence type="ECO:0000313" key="5">
    <source>
        <dbReference type="EMBL" id="ARN74412.1"/>
    </source>
</evidence>
<dbReference type="PANTHER" id="PTHR30270:SF0">
    <property type="entry name" value="THIAMINE-MONOPHOSPHATE KINASE"/>
    <property type="match status" value="1"/>
</dbReference>
<dbReference type="PIRSF" id="PIRSF005303">
    <property type="entry name" value="Thiam_monoph_kin"/>
    <property type="match status" value="1"/>
</dbReference>
<feature type="binding site" evidence="2">
    <location>
        <position position="46"/>
    </location>
    <ligand>
        <name>Mg(2+)</name>
        <dbReference type="ChEBI" id="CHEBI:18420"/>
        <label>3</label>
    </ligand>
</feature>
<dbReference type="OrthoDB" id="9802811at2"/>
<reference evidence="5 6" key="1">
    <citation type="submission" date="2016-11" db="EMBL/GenBank/DDBJ databases">
        <title>Trade-off between light-utilization and light-protection in marine flavobacteria.</title>
        <authorList>
            <person name="Kumagai Y."/>
        </authorList>
    </citation>
    <scope>NUCLEOTIDE SEQUENCE [LARGE SCALE GENOMIC DNA]</scope>
    <source>
        <strain evidence="5 6">NBRC 107125</strain>
    </source>
</reference>
<dbReference type="SUPFAM" id="SSF55326">
    <property type="entry name" value="PurM N-terminal domain-like"/>
    <property type="match status" value="1"/>
</dbReference>
<feature type="binding site" evidence="2">
    <location>
        <position position="91"/>
    </location>
    <ligand>
        <name>Mg(2+)</name>
        <dbReference type="ChEBI" id="CHEBI:18420"/>
        <label>4</label>
    </ligand>
</feature>
<keyword evidence="2" id="KW-0479">Metal-binding</keyword>